<dbReference type="Pfam" id="PF00543">
    <property type="entry name" value="P-II"/>
    <property type="match status" value="1"/>
</dbReference>
<sequence>MRRRPGWRSEAEAMARPTRKKLVAIVESPHLARLLALLEEAGATGFTVLDGREGRGLEGEWRRNDVVGAVEKKVVIAITNAETAEAVLTAAEGFFARYPGIIYAHDVEVVRGERF</sequence>
<evidence type="ECO:0000313" key="2">
    <source>
        <dbReference type="EMBL" id="PWE16993.1"/>
    </source>
</evidence>
<accession>A0A2U2BSK2</accession>
<protein>
    <recommendedName>
        <fullName evidence="1">Nitrogen regulatory protein P-II</fullName>
    </recommendedName>
</protein>
<evidence type="ECO:0000256" key="1">
    <source>
        <dbReference type="ARBA" id="ARBA00015681"/>
    </source>
</evidence>
<dbReference type="InterPro" id="IPR015867">
    <property type="entry name" value="N-reg_PII/ATP_PRibTrfase_C"/>
</dbReference>
<dbReference type="PROSITE" id="PS51343">
    <property type="entry name" value="PII_GLNB_DOM"/>
    <property type="match status" value="1"/>
</dbReference>
<dbReference type="EMBL" id="QEXV01000004">
    <property type="protein sequence ID" value="PWE16993.1"/>
    <property type="molecule type" value="Genomic_DNA"/>
</dbReference>
<dbReference type="InterPro" id="IPR011322">
    <property type="entry name" value="N-reg_PII-like_a/b"/>
</dbReference>
<dbReference type="InterPro" id="IPR002187">
    <property type="entry name" value="N-reg_PII"/>
</dbReference>
<evidence type="ECO:0000313" key="3">
    <source>
        <dbReference type="Proteomes" id="UP000245168"/>
    </source>
</evidence>
<organism evidence="2 3">
    <name type="scientific">Marinicauda salina</name>
    <dbReference type="NCBI Taxonomy" id="2135793"/>
    <lineage>
        <taxon>Bacteria</taxon>
        <taxon>Pseudomonadati</taxon>
        <taxon>Pseudomonadota</taxon>
        <taxon>Alphaproteobacteria</taxon>
        <taxon>Maricaulales</taxon>
        <taxon>Maricaulaceae</taxon>
        <taxon>Marinicauda</taxon>
    </lineage>
</organism>
<dbReference type="SUPFAM" id="SSF54913">
    <property type="entry name" value="GlnB-like"/>
    <property type="match status" value="1"/>
</dbReference>
<proteinExistence type="predicted"/>
<name>A0A2U2BSK2_9PROT</name>
<dbReference type="Gene3D" id="3.30.70.120">
    <property type="match status" value="1"/>
</dbReference>
<dbReference type="AlphaFoldDB" id="A0A2U2BSK2"/>
<reference evidence="3" key="1">
    <citation type="submission" date="2018-05" db="EMBL/GenBank/DDBJ databases">
        <authorList>
            <person name="Liu B.-T."/>
        </authorList>
    </citation>
    <scope>NUCLEOTIDE SEQUENCE [LARGE SCALE GENOMIC DNA]</scope>
    <source>
        <strain evidence="3">WD6-1</strain>
    </source>
</reference>
<dbReference type="GO" id="GO:0006808">
    <property type="term" value="P:regulation of nitrogen utilization"/>
    <property type="evidence" value="ECO:0007669"/>
    <property type="project" value="InterPro"/>
</dbReference>
<dbReference type="GO" id="GO:0030234">
    <property type="term" value="F:enzyme regulator activity"/>
    <property type="evidence" value="ECO:0007669"/>
    <property type="project" value="InterPro"/>
</dbReference>
<comment type="caution">
    <text evidence="2">The sequence shown here is derived from an EMBL/GenBank/DDBJ whole genome shotgun (WGS) entry which is preliminary data.</text>
</comment>
<keyword evidence="3" id="KW-1185">Reference proteome</keyword>
<dbReference type="Proteomes" id="UP000245168">
    <property type="component" value="Unassembled WGS sequence"/>
</dbReference>
<gene>
    <name evidence="2" type="ORF">DDZ18_09825</name>
</gene>